<dbReference type="Proteomes" id="UP000176645">
    <property type="component" value="Unassembled WGS sequence"/>
</dbReference>
<keyword evidence="1" id="KW-0472">Membrane</keyword>
<evidence type="ECO:0000313" key="2">
    <source>
        <dbReference type="EMBL" id="OGY27974.1"/>
    </source>
</evidence>
<accession>A0A1G1WJW8</accession>
<dbReference type="AlphaFoldDB" id="A0A1G1WJW8"/>
<keyword evidence="1" id="KW-0812">Transmembrane</keyword>
<protein>
    <submittedName>
        <fullName evidence="2">Uncharacterized protein</fullName>
    </submittedName>
</protein>
<name>A0A1G1WJW8_9BACT</name>
<sequence>MQIINAEGLETERKTFELSWNSIGGNIISVLIIVVLLTIFWLGASAVFSKDKVSIERYEAQLKSLTTTQTNKVFNEITNDPKSTAAAKEDFKELAGQIRALKTPESLRAIHKEYIELYDSFSADVYWGYQNNHAKDHLKIASVFEVPDKFYRNHDKDWSKAKERLIHFNERLDSLNLELIELLH</sequence>
<evidence type="ECO:0000313" key="3">
    <source>
        <dbReference type="Proteomes" id="UP000176645"/>
    </source>
</evidence>
<gene>
    <name evidence="2" type="ORF">A2Z42_04965</name>
</gene>
<feature type="transmembrane region" description="Helical" evidence="1">
    <location>
        <begin position="27"/>
        <end position="48"/>
    </location>
</feature>
<comment type="caution">
    <text evidence="2">The sequence shown here is derived from an EMBL/GenBank/DDBJ whole genome shotgun (WGS) entry which is preliminary data.</text>
</comment>
<dbReference type="EMBL" id="MHCU01000017">
    <property type="protein sequence ID" value="OGY27974.1"/>
    <property type="molecule type" value="Genomic_DNA"/>
</dbReference>
<reference evidence="2 3" key="1">
    <citation type="journal article" date="2016" name="Nat. Commun.">
        <title>Thousands of microbial genomes shed light on interconnected biogeochemical processes in an aquifer system.</title>
        <authorList>
            <person name="Anantharaman K."/>
            <person name="Brown C.T."/>
            <person name="Hug L.A."/>
            <person name="Sharon I."/>
            <person name="Castelle C.J."/>
            <person name="Probst A.J."/>
            <person name="Thomas B.C."/>
            <person name="Singh A."/>
            <person name="Wilkins M.J."/>
            <person name="Karaoz U."/>
            <person name="Brodie E.L."/>
            <person name="Williams K.H."/>
            <person name="Hubbard S.S."/>
            <person name="Banfield J.F."/>
        </authorList>
    </citation>
    <scope>NUCLEOTIDE SEQUENCE [LARGE SCALE GENOMIC DNA]</scope>
</reference>
<evidence type="ECO:0000256" key="1">
    <source>
        <dbReference type="SAM" id="Phobius"/>
    </source>
</evidence>
<proteinExistence type="predicted"/>
<organism evidence="2 3">
    <name type="scientific">Candidatus Woykebacteria bacterium RBG_19FT_COMBO_43_10</name>
    <dbReference type="NCBI Taxonomy" id="1802598"/>
    <lineage>
        <taxon>Bacteria</taxon>
        <taxon>Candidatus Woykeibacteriota</taxon>
    </lineage>
</organism>
<keyword evidence="1" id="KW-1133">Transmembrane helix</keyword>